<dbReference type="InterPro" id="IPR050228">
    <property type="entry name" value="Carboxylesterase_BioH"/>
</dbReference>
<sequence length="453" mass="48286">MSRTTVFFLHALGMSGREWNNVCAVLAPKFDCVPMDLPGFGDRAAMGACSVDALVNWTIAQIKGRASSAWVIVGHSMGGKIASLVTARSQSGEAGLAGCLGVALVAASPPSPEPMEEGRRQHMIDVFKSGSIAPKDAEAFIDANTAGALSGLSREVALNDVLHTSAAAWTEWLESGSREDRSTDVGQLLVPSLILAGSEDGDLGETAQRQLNLPHFPKAGQVGVIPQCAHLIPLEQAEAFAAVLERALDSWERRGLPAQMVWLLDSDRVAPAERARILARHHGPEQASFLEEADRATLRALTQHVLGSDVDATDIANRAEVAFQEGQGDGWRFADLPEDAEVWPLALKTLERCCAGFAKSSWDIQAQVLQATTEGTLQVPAGAPLTGGQMKQWFEDARAHLARIWASLPSSWAEMGYDGFAVGGSGVVLQGYAATSADDVEPWQLIGTHAHED</sequence>
<gene>
    <name evidence="2" type="ORF">VI08_13530</name>
</gene>
<evidence type="ECO:0000259" key="1">
    <source>
        <dbReference type="Pfam" id="PF12697"/>
    </source>
</evidence>
<dbReference type="RefSeq" id="WP_045830139.1">
    <property type="nucleotide sequence ID" value="NZ_JZRB01000029.1"/>
</dbReference>
<name>A0A0F3KJ87_9GAMM</name>
<proteinExistence type="predicted"/>
<organism evidence="2 3">
    <name type="scientific">Luteibacter yeojuensis</name>
    <dbReference type="NCBI Taxonomy" id="345309"/>
    <lineage>
        <taxon>Bacteria</taxon>
        <taxon>Pseudomonadati</taxon>
        <taxon>Pseudomonadota</taxon>
        <taxon>Gammaproteobacteria</taxon>
        <taxon>Lysobacterales</taxon>
        <taxon>Rhodanobacteraceae</taxon>
        <taxon>Luteibacter</taxon>
    </lineage>
</organism>
<dbReference type="InterPro" id="IPR029058">
    <property type="entry name" value="AB_hydrolase_fold"/>
</dbReference>
<evidence type="ECO:0000313" key="2">
    <source>
        <dbReference type="EMBL" id="KJV31278.1"/>
    </source>
</evidence>
<dbReference type="OrthoDB" id="9780765at2"/>
<dbReference type="Gene3D" id="3.40.50.1820">
    <property type="entry name" value="alpha/beta hydrolase"/>
    <property type="match status" value="1"/>
</dbReference>
<accession>A0A0F3KJ87</accession>
<dbReference type="PATRIC" id="fig|345309.4.peg.2053"/>
<dbReference type="EMBL" id="JZRB01000029">
    <property type="protein sequence ID" value="KJV31278.1"/>
    <property type="molecule type" value="Genomic_DNA"/>
</dbReference>
<dbReference type="PANTHER" id="PTHR43194:SF2">
    <property type="entry name" value="PEROXISOMAL MEMBRANE PROTEIN LPX1"/>
    <property type="match status" value="1"/>
</dbReference>
<dbReference type="AlphaFoldDB" id="A0A0F3KJ87"/>
<protein>
    <recommendedName>
        <fullName evidence="1">AB hydrolase-1 domain-containing protein</fullName>
    </recommendedName>
</protein>
<evidence type="ECO:0000313" key="3">
    <source>
        <dbReference type="Proteomes" id="UP000033651"/>
    </source>
</evidence>
<keyword evidence="3" id="KW-1185">Reference proteome</keyword>
<dbReference type="Proteomes" id="UP000033651">
    <property type="component" value="Unassembled WGS sequence"/>
</dbReference>
<comment type="caution">
    <text evidence="2">The sequence shown here is derived from an EMBL/GenBank/DDBJ whole genome shotgun (WGS) entry which is preliminary data.</text>
</comment>
<feature type="domain" description="AB hydrolase-1" evidence="1">
    <location>
        <begin position="6"/>
        <end position="243"/>
    </location>
</feature>
<dbReference type="PANTHER" id="PTHR43194">
    <property type="entry name" value="HYDROLASE ALPHA/BETA FOLD FAMILY"/>
    <property type="match status" value="1"/>
</dbReference>
<dbReference type="SUPFAM" id="SSF53474">
    <property type="entry name" value="alpha/beta-Hydrolases"/>
    <property type="match status" value="1"/>
</dbReference>
<dbReference type="InterPro" id="IPR000073">
    <property type="entry name" value="AB_hydrolase_1"/>
</dbReference>
<reference evidence="2 3" key="1">
    <citation type="submission" date="2015-03" db="EMBL/GenBank/DDBJ databases">
        <title>Draft genome sequence of Luteibacter yeojuensis strain SU11.</title>
        <authorList>
            <person name="Sulaiman J."/>
            <person name="Priya K."/>
            <person name="Chan K.-G."/>
        </authorList>
    </citation>
    <scope>NUCLEOTIDE SEQUENCE [LARGE SCALE GENOMIC DNA]</scope>
    <source>
        <strain evidence="2 3">SU11</strain>
    </source>
</reference>
<dbReference type="Pfam" id="PF12697">
    <property type="entry name" value="Abhydrolase_6"/>
    <property type="match status" value="1"/>
</dbReference>